<keyword evidence="2" id="KW-1185">Reference proteome</keyword>
<reference evidence="1 2" key="1">
    <citation type="submission" date="2015-06" db="EMBL/GenBank/DDBJ databases">
        <title>Prevotella sp. 109, sp. nov., a novel member of the family Prevotellaceae isolated from human faeces.</title>
        <authorList>
            <person name="Shkoporov A.N."/>
            <person name="Chaplin A.V."/>
            <person name="Kafarskaia L.I."/>
            <person name="Efimov B.A."/>
        </authorList>
    </citation>
    <scope>NUCLEOTIDE SEQUENCE [LARGE SCALE GENOMIC DNA]</scope>
    <source>
        <strain evidence="1 2">109</strain>
    </source>
</reference>
<proteinExistence type="predicted"/>
<dbReference type="AlphaFoldDB" id="A0A8E1QYM7"/>
<comment type="caution">
    <text evidence="1">The sequence shown here is derived from an EMBL/GenBank/DDBJ whole genome shotgun (WGS) entry which is preliminary data.</text>
</comment>
<protein>
    <recommendedName>
        <fullName evidence="3">Secretion protein</fullName>
    </recommendedName>
</protein>
<dbReference type="Proteomes" id="UP000036951">
    <property type="component" value="Unassembled WGS sequence"/>
</dbReference>
<sequence>MASLACGASAQEEATLYNFNDAVFIIEGYETPVCGVFNHVSNNGKYAVGVDDLISMTSYYWNADAPDVINMAWDYSRGYSTLNDVTNDGLMAGSVDSLLTGETYVRQWPATFTPDGGWKLLPVPENYSSDQSNEFSPTRTLNCVRAVSSDGKYMAGQVYVSTGEIDEYFGIEKVKLLPVVWENNEIKKVYDDLGINTFYVYGISEDGNTVVGVNTAENGGQNPAYIKDGKLYNVFSCDDPETNTFYGGILCSIDAEGNMYGYFLDDSDVYKYFSVKADGSIVYFDQLVTCAGGGYKFGPSVAYDENGEAQAVPAGGMYSLLDCSTDGKVLAGGETIDIGFGVVNCPAMIVSKGATGISKPEAVKSDVSIDYRKGGTLYVNGEYNSAEIYGVGGNLVMKGGQGEAFNLSSLPSGTYVVKVSYNGGSKTFKVLR</sequence>
<evidence type="ECO:0008006" key="3">
    <source>
        <dbReference type="Google" id="ProtNLM"/>
    </source>
</evidence>
<accession>A0A8E1QYM7</accession>
<dbReference type="InterPro" id="IPR026444">
    <property type="entry name" value="Secre_tail"/>
</dbReference>
<name>A0A8E1QYM7_9BACT</name>
<evidence type="ECO:0000313" key="2">
    <source>
        <dbReference type="Proteomes" id="UP000036951"/>
    </source>
</evidence>
<gene>
    <name evidence="1" type="ORF">ACU52_08825</name>
</gene>
<organism evidence="1 2">
    <name type="scientific">Xylanibacter rarus</name>
    <dbReference type="NCBI Taxonomy" id="1676614"/>
    <lineage>
        <taxon>Bacteria</taxon>
        <taxon>Pseudomonadati</taxon>
        <taxon>Bacteroidota</taxon>
        <taxon>Bacteroidia</taxon>
        <taxon>Bacteroidales</taxon>
        <taxon>Prevotellaceae</taxon>
        <taxon>Xylanibacter</taxon>
    </lineage>
</organism>
<dbReference type="EMBL" id="LFQU01000015">
    <property type="protein sequence ID" value="KOO68334.1"/>
    <property type="molecule type" value="Genomic_DNA"/>
</dbReference>
<evidence type="ECO:0000313" key="1">
    <source>
        <dbReference type="EMBL" id="KOO68334.1"/>
    </source>
</evidence>
<dbReference type="NCBIfam" id="TIGR04183">
    <property type="entry name" value="Por_Secre_tail"/>
    <property type="match status" value="1"/>
</dbReference>